<protein>
    <recommendedName>
        <fullName evidence="5">Arrestin-like N-terminal domain-containing protein</fullName>
    </recommendedName>
</protein>
<reference evidence="6 7" key="1">
    <citation type="submission" date="2015-07" db="EMBL/GenBank/DDBJ databases">
        <title>Emmonsia species relationships and genome sequence.</title>
        <authorList>
            <person name="Cuomo C.A."/>
            <person name="Schwartz I.S."/>
            <person name="Kenyon C."/>
            <person name="de Hoog G.S."/>
            <person name="Govender N.P."/>
            <person name="Botha A."/>
            <person name="Moreno L."/>
            <person name="de Vries M."/>
            <person name="Munoz J.F."/>
            <person name="Stielow J.B."/>
        </authorList>
    </citation>
    <scope>NUCLEOTIDE SEQUENCE [LARGE SCALE GENOMIC DNA]</scope>
    <source>
        <strain evidence="6 7">CBS 136260</strain>
    </source>
</reference>
<dbReference type="EMBL" id="LGUA01000030">
    <property type="protein sequence ID" value="OAX85064.1"/>
    <property type="molecule type" value="Genomic_DNA"/>
</dbReference>
<evidence type="ECO:0000256" key="3">
    <source>
        <dbReference type="ARBA" id="ARBA00038766"/>
    </source>
</evidence>
<feature type="region of interest" description="Disordered" evidence="4">
    <location>
        <begin position="378"/>
        <end position="398"/>
    </location>
</feature>
<dbReference type="InterPro" id="IPR014752">
    <property type="entry name" value="Arrestin-like_C"/>
</dbReference>
<dbReference type="Proteomes" id="UP000091918">
    <property type="component" value="Unassembled WGS sequence"/>
</dbReference>
<keyword evidence="7" id="KW-1185">Reference proteome</keyword>
<gene>
    <name evidence="6" type="ORF">ACJ72_00565</name>
</gene>
<dbReference type="STRING" id="1658172.A0A1B7P7R2"/>
<evidence type="ECO:0000256" key="1">
    <source>
        <dbReference type="ARBA" id="ARBA00005298"/>
    </source>
</evidence>
<dbReference type="GO" id="GO:0005737">
    <property type="term" value="C:cytoplasm"/>
    <property type="evidence" value="ECO:0007669"/>
    <property type="project" value="TreeGrafter"/>
</dbReference>
<dbReference type="AlphaFoldDB" id="A0A1B7P7R2"/>
<sequence>MTFRIILDNMPSVWSPGCIIQGKVVLNSSQDEAVSSVSIRFSGKEKTLMRGGQNSKYYGEVRFFSYVQHLFRGNYTFSASKQLEWPFQFVFPDKPDNRQSDISTDKCFRGPNDHFLPPTFSYETSMFSSYPAECRVQYKLSAELQRPSSFSFRFGSLSEEKRLSFIPHRLEASPTVMFLSAPITWTIHSKKILPEFENYESTMKEKVATMFSSRSKLPSSTFKIFTKLPSKVILGQSIPLLVSATHLPEDSTTKIVPIIRLRQLSVAIELITAICASSTFGRTHDDEKSNKRTIANHTDLDIPLEPKPCNMGELLNVICVPFLTPSFVSDIIKRRYALHLKIVVECAGCTKTIRASRMTFEILSWSYLQIPLGPPPQLPLGVEEAREKDGEQLPSYQP</sequence>
<comment type="caution">
    <text evidence="6">The sequence shown here is derived from an EMBL/GenBank/DDBJ whole genome shotgun (WGS) entry which is preliminary data.</text>
</comment>
<accession>A0A1B7P7R2</accession>
<dbReference type="CDD" id="cd22952">
    <property type="entry name" value="ART10-like"/>
    <property type="match status" value="1"/>
</dbReference>
<evidence type="ECO:0000313" key="7">
    <source>
        <dbReference type="Proteomes" id="UP000091918"/>
    </source>
</evidence>
<dbReference type="InterPro" id="IPR050357">
    <property type="entry name" value="Arrestin_domain-protein"/>
</dbReference>
<organism evidence="6 7">
    <name type="scientific">Emergomyces africanus</name>
    <dbReference type="NCBI Taxonomy" id="1955775"/>
    <lineage>
        <taxon>Eukaryota</taxon>
        <taxon>Fungi</taxon>
        <taxon>Dikarya</taxon>
        <taxon>Ascomycota</taxon>
        <taxon>Pezizomycotina</taxon>
        <taxon>Eurotiomycetes</taxon>
        <taxon>Eurotiomycetidae</taxon>
        <taxon>Onygenales</taxon>
        <taxon>Ajellomycetaceae</taxon>
        <taxon>Emergomyces</taxon>
    </lineage>
</organism>
<dbReference type="PANTHER" id="PTHR11188:SF17">
    <property type="entry name" value="FI21816P1"/>
    <property type="match status" value="1"/>
</dbReference>
<evidence type="ECO:0000256" key="2">
    <source>
        <dbReference type="ARBA" id="ARBA00022786"/>
    </source>
</evidence>
<comment type="similarity">
    <text evidence="1">Belongs to the arrestin family.</text>
</comment>
<dbReference type="PANTHER" id="PTHR11188">
    <property type="entry name" value="ARRESTIN DOMAIN CONTAINING PROTEIN"/>
    <property type="match status" value="1"/>
</dbReference>
<dbReference type="OrthoDB" id="2333384at2759"/>
<comment type="subunit">
    <text evidence="3">Interacts with hulA.</text>
</comment>
<feature type="domain" description="Arrestin-like N-terminal" evidence="5">
    <location>
        <begin position="3"/>
        <end position="150"/>
    </location>
</feature>
<dbReference type="Gene3D" id="2.60.40.640">
    <property type="match status" value="1"/>
</dbReference>
<evidence type="ECO:0000259" key="5">
    <source>
        <dbReference type="Pfam" id="PF00339"/>
    </source>
</evidence>
<evidence type="ECO:0000256" key="4">
    <source>
        <dbReference type="SAM" id="MobiDB-lite"/>
    </source>
</evidence>
<name>A0A1B7P7R2_9EURO</name>
<dbReference type="Pfam" id="PF00339">
    <property type="entry name" value="Arrestin_N"/>
    <property type="match status" value="1"/>
</dbReference>
<dbReference type="InterPro" id="IPR011021">
    <property type="entry name" value="Arrestin-like_N"/>
</dbReference>
<evidence type="ECO:0000313" key="6">
    <source>
        <dbReference type="EMBL" id="OAX85064.1"/>
    </source>
</evidence>
<dbReference type="GO" id="GO:0015031">
    <property type="term" value="P:protein transport"/>
    <property type="evidence" value="ECO:0007669"/>
    <property type="project" value="TreeGrafter"/>
</dbReference>
<keyword evidence="2" id="KW-0833">Ubl conjugation pathway</keyword>
<proteinExistence type="inferred from homology"/>